<evidence type="ECO:0000259" key="8">
    <source>
        <dbReference type="Pfam" id="PF07669"/>
    </source>
</evidence>
<sequence>MGISVFIRAPRGRNVTTNRASSGELLEEAIRALGLREGCLLPATEMPEEENREHWLKKGDWLALAKQVGARSIFFVGDEPVVVLAELPENMDDRRFFNRVWSMARPQFLFLARPGQLEAYQLTKPPIGAYPDNAKLESSALDGLPMLPNMAFAENTVRQGGELASEDRRLALATTIAEVQERFRNFQRDRLESGAVYGDPRFEPGTDRADRALVRDLREVRRQLIESGLDPEYAHSLIARALFVRYLEDREIITKDYFDDVAGETTQWRASLEEKPEGVFEDSDLANRLFFRVLRDWEFTYALFERLALDFNGDTLSVTPEERENVKKNHLKLLQSLLIGDAEEKQRRLFLFAYRFDVVPIELISSIYEEFYTAKQGKGNTQGSYYTPPALAEYLLSQVLTKEVLDKRPRVLDPACGSGIFLVESFRRMARHRIIGQERRLSQEQLRDILRDILANQIVGIDLNPEAVAITAFSLYLAYLHYQKPRAIDANRRLPNLRWKHDREGHDSTQHLDILYAGNAFESIQSSDARIAERFGPGCADVVVGNPPWGSLDKENKDDSVVQGWCNEEDKDKKERTGGRVIGDREKSQAFVHLALELLREGGVAGMLLSSGVLFKQAKNSQKFRQVWLTRCRLRQVINFAHVRDLYFSGKDRAGKGISPFILATFDKGAPEEEHRFAYWSAKHTDIVGKTRAVILATSDMHWLFQDELRRRDWLWKLYWWGSARDENLVRTIQRFYPLDEIGKEREGASVVSDRGYLVGNRKLDADWLLEYRSFPIRYSLQRDGKIVDEKLVDVPKKVERRSIRDIYEAQRLLFRRGVPSGGKLVARLETSPFCFRHSIYGIRFRGLPEDEQKVILGIFWSSLARYYFWLTTGSWGMWHDEIHLHMIRAFPIALPLENSESQARIVGIVDQLRNIDQGESNFQLVQEDARTEGIKREKISPRIADLEQDLDEAIFDLYVCGEADRDLVREMCDIGLDFFYNKGKSRAVKPVILPDLDKRRGIAADLPKEQKQGIVGYLQVFLRIWNPDLLPDAEFGWQIMGNAASPVLAVLFKMTALGERPEWEEDGENWQVVLDRIAGSARVPEDRLGTIYSDTFIRAVSEYEILIIKRNEQRHWTRSTALEDADTTILRAMIRQEEQAR</sequence>
<dbReference type="EMBL" id="CAADFZ010000072">
    <property type="protein sequence ID" value="VFK65866.1"/>
    <property type="molecule type" value="Genomic_DNA"/>
</dbReference>
<dbReference type="Gene3D" id="3.40.50.150">
    <property type="entry name" value="Vaccinia Virus protein VP39"/>
    <property type="match status" value="1"/>
</dbReference>
<reference evidence="9" key="1">
    <citation type="submission" date="2019-02" db="EMBL/GenBank/DDBJ databases">
        <authorList>
            <person name="Gruber-Vodicka R. H."/>
            <person name="Seah K. B. B."/>
        </authorList>
    </citation>
    <scope>NUCLEOTIDE SEQUENCE</scope>
    <source>
        <strain evidence="10">BECK_BY19</strain>
        <strain evidence="9">BECK_BY8</strain>
    </source>
</reference>
<evidence type="ECO:0000256" key="7">
    <source>
        <dbReference type="ARBA" id="ARBA00047942"/>
    </source>
</evidence>
<dbReference type="EMBL" id="CAADGD010000017">
    <property type="protein sequence ID" value="VFK69624.1"/>
    <property type="molecule type" value="Genomic_DNA"/>
</dbReference>
<evidence type="ECO:0000256" key="4">
    <source>
        <dbReference type="ARBA" id="ARBA00022679"/>
    </source>
</evidence>
<feature type="domain" description="Type II methyltransferase M.TaqI-like" evidence="8">
    <location>
        <begin position="456"/>
        <end position="641"/>
    </location>
</feature>
<evidence type="ECO:0000256" key="1">
    <source>
        <dbReference type="ARBA" id="ARBA00006594"/>
    </source>
</evidence>
<evidence type="ECO:0000256" key="2">
    <source>
        <dbReference type="ARBA" id="ARBA00011900"/>
    </source>
</evidence>
<gene>
    <name evidence="9" type="ORF">BECKUNK1418G_GA0071005_10724</name>
    <name evidence="10" type="ORF">BECKUNK1418H_GA0071006_10174</name>
</gene>
<dbReference type="InterPro" id="IPR011639">
    <property type="entry name" value="MethylTrfase_TaqI-like_dom"/>
</dbReference>
<dbReference type="SUPFAM" id="SSF53335">
    <property type="entry name" value="S-adenosyl-L-methionine-dependent methyltransferases"/>
    <property type="match status" value="1"/>
</dbReference>
<dbReference type="EC" id="2.1.1.72" evidence="2"/>
<dbReference type="InterPro" id="IPR029063">
    <property type="entry name" value="SAM-dependent_MTases_sf"/>
</dbReference>
<keyword evidence="6" id="KW-0680">Restriction system</keyword>
<comment type="catalytic activity">
    <reaction evidence="7">
        <text>a 2'-deoxyadenosine in DNA + S-adenosyl-L-methionine = an N(6)-methyl-2'-deoxyadenosine in DNA + S-adenosyl-L-homocysteine + H(+)</text>
        <dbReference type="Rhea" id="RHEA:15197"/>
        <dbReference type="Rhea" id="RHEA-COMP:12418"/>
        <dbReference type="Rhea" id="RHEA-COMP:12419"/>
        <dbReference type="ChEBI" id="CHEBI:15378"/>
        <dbReference type="ChEBI" id="CHEBI:57856"/>
        <dbReference type="ChEBI" id="CHEBI:59789"/>
        <dbReference type="ChEBI" id="CHEBI:90615"/>
        <dbReference type="ChEBI" id="CHEBI:90616"/>
        <dbReference type="EC" id="2.1.1.72"/>
    </reaction>
</comment>
<dbReference type="PRINTS" id="PR00507">
    <property type="entry name" value="N12N6MTFRASE"/>
</dbReference>
<dbReference type="PROSITE" id="PS00092">
    <property type="entry name" value="N6_MTASE"/>
    <property type="match status" value="1"/>
</dbReference>
<keyword evidence="4 9" id="KW-0808">Transferase</keyword>
<dbReference type="InterPro" id="IPR002052">
    <property type="entry name" value="DNA_methylase_N6_adenine_CS"/>
</dbReference>
<dbReference type="PANTHER" id="PTHR33841:SF5">
    <property type="entry name" value="DNA METHYLASE (MODIFICATION METHYLASE) (METHYLTRANSFERASE)-RELATED"/>
    <property type="match status" value="1"/>
</dbReference>
<dbReference type="GO" id="GO:0009007">
    <property type="term" value="F:site-specific DNA-methyltransferase (adenine-specific) activity"/>
    <property type="evidence" value="ECO:0007669"/>
    <property type="project" value="UniProtKB-EC"/>
</dbReference>
<evidence type="ECO:0000256" key="3">
    <source>
        <dbReference type="ARBA" id="ARBA00022603"/>
    </source>
</evidence>
<dbReference type="GO" id="GO:0009307">
    <property type="term" value="P:DNA restriction-modification system"/>
    <property type="evidence" value="ECO:0007669"/>
    <property type="project" value="UniProtKB-KW"/>
</dbReference>
<evidence type="ECO:0000256" key="5">
    <source>
        <dbReference type="ARBA" id="ARBA00022691"/>
    </source>
</evidence>
<evidence type="ECO:0000313" key="10">
    <source>
        <dbReference type="EMBL" id="VFK69624.1"/>
    </source>
</evidence>
<dbReference type="Pfam" id="PF07669">
    <property type="entry name" value="Eco57I"/>
    <property type="match status" value="1"/>
</dbReference>
<evidence type="ECO:0000313" key="9">
    <source>
        <dbReference type="EMBL" id="VFK65866.1"/>
    </source>
</evidence>
<evidence type="ECO:0000256" key="6">
    <source>
        <dbReference type="ARBA" id="ARBA00022747"/>
    </source>
</evidence>
<keyword evidence="3 9" id="KW-0489">Methyltransferase</keyword>
<proteinExistence type="inferred from homology"/>
<protein>
    <recommendedName>
        <fullName evidence="2">site-specific DNA-methyltransferase (adenine-specific)</fullName>
        <ecNumber evidence="2">2.1.1.72</ecNumber>
    </recommendedName>
</protein>
<organism evidence="9">
    <name type="scientific">Candidatus Kentrum sp. UNK</name>
    <dbReference type="NCBI Taxonomy" id="2126344"/>
    <lineage>
        <taxon>Bacteria</taxon>
        <taxon>Pseudomonadati</taxon>
        <taxon>Pseudomonadota</taxon>
        <taxon>Gammaproteobacteria</taxon>
        <taxon>Candidatus Kentrum</taxon>
    </lineage>
</organism>
<accession>A0A451AIL9</accession>
<dbReference type="PANTHER" id="PTHR33841">
    <property type="entry name" value="DNA METHYLTRANSFERASE YEEA-RELATED"/>
    <property type="match status" value="1"/>
</dbReference>
<dbReference type="AlphaFoldDB" id="A0A451AIL9"/>
<dbReference type="GO" id="GO:0032259">
    <property type="term" value="P:methylation"/>
    <property type="evidence" value="ECO:0007669"/>
    <property type="project" value="UniProtKB-KW"/>
</dbReference>
<dbReference type="GO" id="GO:0003676">
    <property type="term" value="F:nucleic acid binding"/>
    <property type="evidence" value="ECO:0007669"/>
    <property type="project" value="InterPro"/>
</dbReference>
<name>A0A451AIL9_9GAMM</name>
<dbReference type="InterPro" id="IPR050953">
    <property type="entry name" value="N4_N6_ade-DNA_methylase"/>
</dbReference>
<comment type="similarity">
    <text evidence="1">Belongs to the N(4)/N(6)-methyltransferase family.</text>
</comment>
<keyword evidence="5" id="KW-0949">S-adenosyl-L-methionine</keyword>